<keyword evidence="3" id="KW-1185">Reference proteome</keyword>
<gene>
    <name evidence="2" type="ORF">E1B28_004018</name>
</gene>
<feature type="region of interest" description="Disordered" evidence="1">
    <location>
        <begin position="78"/>
        <end position="99"/>
    </location>
</feature>
<organism evidence="2 3">
    <name type="scientific">Marasmius oreades</name>
    <name type="common">fairy-ring Marasmius</name>
    <dbReference type="NCBI Taxonomy" id="181124"/>
    <lineage>
        <taxon>Eukaryota</taxon>
        <taxon>Fungi</taxon>
        <taxon>Dikarya</taxon>
        <taxon>Basidiomycota</taxon>
        <taxon>Agaricomycotina</taxon>
        <taxon>Agaricomycetes</taxon>
        <taxon>Agaricomycetidae</taxon>
        <taxon>Agaricales</taxon>
        <taxon>Marasmiineae</taxon>
        <taxon>Marasmiaceae</taxon>
        <taxon>Marasmius</taxon>
    </lineage>
</organism>
<dbReference type="OrthoDB" id="21617at2759"/>
<dbReference type="KEGG" id="more:E1B28_004018"/>
<proteinExistence type="predicted"/>
<name>A0A9P8ACQ5_9AGAR</name>
<evidence type="ECO:0000256" key="1">
    <source>
        <dbReference type="SAM" id="MobiDB-lite"/>
    </source>
</evidence>
<dbReference type="EMBL" id="CM032182">
    <property type="protein sequence ID" value="KAG7096600.1"/>
    <property type="molecule type" value="Genomic_DNA"/>
</dbReference>
<accession>A0A9P8ACQ5</accession>
<dbReference type="GeneID" id="66073094"/>
<comment type="caution">
    <text evidence="2">The sequence shown here is derived from an EMBL/GenBank/DDBJ whole genome shotgun (WGS) entry which is preliminary data.</text>
</comment>
<evidence type="ECO:0000313" key="2">
    <source>
        <dbReference type="EMBL" id="KAG7096600.1"/>
    </source>
</evidence>
<evidence type="ECO:0000313" key="3">
    <source>
        <dbReference type="Proteomes" id="UP001049176"/>
    </source>
</evidence>
<dbReference type="AlphaFoldDB" id="A0A9P8ACQ5"/>
<protein>
    <submittedName>
        <fullName evidence="2">Uncharacterized protein</fullName>
    </submittedName>
</protein>
<dbReference type="RefSeq" id="XP_043013070.1">
    <property type="nucleotide sequence ID" value="XM_043148471.1"/>
</dbReference>
<reference evidence="2" key="1">
    <citation type="journal article" date="2021" name="Genome Biol. Evol.">
        <title>The assembled and annotated genome of the fairy-ring fungus Marasmius oreades.</title>
        <authorList>
            <person name="Hiltunen M."/>
            <person name="Ament-Velasquez S.L."/>
            <person name="Johannesson H."/>
        </authorList>
    </citation>
    <scope>NUCLEOTIDE SEQUENCE</scope>
    <source>
        <strain evidence="2">03SP1</strain>
    </source>
</reference>
<dbReference type="Proteomes" id="UP001049176">
    <property type="component" value="Chromosome 2"/>
</dbReference>
<sequence>MSNSASLDNAKTIQALLVQLGQSQAWKEAQNEQLQGSTLIPENEAASASANTSVASLLSQLQTQTGDQTTLYHHSNTEASLQEQPRYPNPIPIPDSHAIHAPKLRSGSLNIDSDLDGANYNRSSDLRHYSFLQSLPILAELANRRECVDQLIVMKKQQDTLERQLLEERISIKKKHEQKVKDALFKARLVGSGLSPHEARMLNDGYRDELKKFDGERAISAWEDLVAEQQESLSSLGIPAMFLTHVGSEREAQRKVVHVLEGLIGNAP</sequence>